<evidence type="ECO:0000313" key="2">
    <source>
        <dbReference type="Proteomes" id="UP001570511"/>
    </source>
</evidence>
<organism evidence="1 2">
    <name type="scientific">Halobellus rubicundus</name>
    <dbReference type="NCBI Taxonomy" id="2996466"/>
    <lineage>
        <taxon>Archaea</taxon>
        <taxon>Methanobacteriati</taxon>
        <taxon>Methanobacteriota</taxon>
        <taxon>Stenosarchaea group</taxon>
        <taxon>Halobacteria</taxon>
        <taxon>Halobacteriales</taxon>
        <taxon>Haloferacaceae</taxon>
        <taxon>Halobellus</taxon>
    </lineage>
</organism>
<reference evidence="1 2" key="1">
    <citation type="submission" date="2024-08" db="EMBL/GenBank/DDBJ databases">
        <title>Halobellus sp. MBLA0158 whole genome sequence.</title>
        <authorList>
            <person name="Hwang C.Y."/>
            <person name="Cho E.-S."/>
            <person name="Seo M.-J."/>
        </authorList>
    </citation>
    <scope>NUCLEOTIDE SEQUENCE [LARGE SCALE GENOMIC DNA]</scope>
    <source>
        <strain evidence="1 2">MBLA0158</strain>
    </source>
</reference>
<sequence>MHPTYQERVLNAPDVCQNCLRLVREERQPRDPDRTRSDVTVRESRWSRRKDTTEVAFGPAETVTAQKGIFCDCGVEGSFVRVWNDHEVGRDRFRELLKRLVHSLEHKGVSLDREATVRHALAAFGRLPEEAVGPHRPDVSVDDALAEGIRYGLARAEVQARTETTDESSPPA</sequence>
<dbReference type="EMBL" id="JBGNYA010000001">
    <property type="protein sequence ID" value="MFA1612036.1"/>
    <property type="molecule type" value="Genomic_DNA"/>
</dbReference>
<comment type="caution">
    <text evidence="1">The sequence shown here is derived from an EMBL/GenBank/DDBJ whole genome shotgun (WGS) entry which is preliminary data.</text>
</comment>
<dbReference type="Proteomes" id="UP001570511">
    <property type="component" value="Unassembled WGS sequence"/>
</dbReference>
<protein>
    <submittedName>
        <fullName evidence="1">Peptide ABC transporter substrate-binding protein</fullName>
    </submittedName>
</protein>
<dbReference type="AlphaFoldDB" id="A0ABD5MEN0"/>
<evidence type="ECO:0000313" key="1">
    <source>
        <dbReference type="EMBL" id="MFA1612036.1"/>
    </source>
</evidence>
<accession>A0ABD5MEN0</accession>
<gene>
    <name evidence="1" type="ORF">OS889_13610</name>
</gene>
<proteinExistence type="predicted"/>
<dbReference type="RefSeq" id="WP_372390614.1">
    <property type="nucleotide sequence ID" value="NZ_JBGNYA010000001.1"/>
</dbReference>
<keyword evidence="2" id="KW-1185">Reference proteome</keyword>
<name>A0ABD5MEN0_9EURY</name>